<evidence type="ECO:0000313" key="4">
    <source>
        <dbReference type="Proteomes" id="UP001500212"/>
    </source>
</evidence>
<keyword evidence="4" id="KW-1185">Reference proteome</keyword>
<proteinExistence type="predicted"/>
<feature type="signal peptide" evidence="2">
    <location>
        <begin position="1"/>
        <end position="23"/>
    </location>
</feature>
<sequence>MFPLAVAVLTLGAQGAAKSVAHAASLAIANAVEGQPRGNIVIEWNRPLLDIARTPQAQPSSIHPTSLDHQVATDLVGIPNSRAKQVGIQAQHPSGPLHPRAARARRRRRRTAALHSRQSRRLPADPASAINETKAIGATHSMTRTAEQTTLAKLWTAPPAEPRTGRVGSPTASILLSGADGRDHEGIR</sequence>
<dbReference type="Proteomes" id="UP001500212">
    <property type="component" value="Unassembled WGS sequence"/>
</dbReference>
<evidence type="ECO:0000256" key="2">
    <source>
        <dbReference type="SAM" id="SignalP"/>
    </source>
</evidence>
<dbReference type="EMBL" id="BAABHJ010000040">
    <property type="protein sequence ID" value="GAA4618709.1"/>
    <property type="molecule type" value="Genomic_DNA"/>
</dbReference>
<dbReference type="InterPro" id="IPR036938">
    <property type="entry name" value="PAP2/HPO_sf"/>
</dbReference>
<dbReference type="RefSeq" id="WP_345366898.1">
    <property type="nucleotide sequence ID" value="NZ_BAABHJ010000040.1"/>
</dbReference>
<feature type="region of interest" description="Disordered" evidence="1">
    <location>
        <begin position="157"/>
        <end position="188"/>
    </location>
</feature>
<keyword evidence="2" id="KW-0732">Signal</keyword>
<evidence type="ECO:0000313" key="3">
    <source>
        <dbReference type="EMBL" id="GAA4618709.1"/>
    </source>
</evidence>
<reference evidence="4" key="1">
    <citation type="journal article" date="2019" name="Int. J. Syst. Evol. Microbiol.">
        <title>The Global Catalogue of Microorganisms (GCM) 10K type strain sequencing project: providing services to taxonomists for standard genome sequencing and annotation.</title>
        <authorList>
            <consortium name="The Broad Institute Genomics Platform"/>
            <consortium name="The Broad Institute Genome Sequencing Center for Infectious Disease"/>
            <person name="Wu L."/>
            <person name="Ma J."/>
        </authorList>
    </citation>
    <scope>NUCLEOTIDE SEQUENCE [LARGE SCALE GENOMIC DNA]</scope>
    <source>
        <strain evidence="4">JCM 17938</strain>
    </source>
</reference>
<feature type="compositionally biased region" description="Basic residues" evidence="1">
    <location>
        <begin position="100"/>
        <end position="120"/>
    </location>
</feature>
<name>A0ABP8TZP3_9ACTN</name>
<feature type="region of interest" description="Disordered" evidence="1">
    <location>
        <begin position="88"/>
        <end position="128"/>
    </location>
</feature>
<evidence type="ECO:0000256" key="1">
    <source>
        <dbReference type="SAM" id="MobiDB-lite"/>
    </source>
</evidence>
<organism evidence="3 4">
    <name type="scientific">Actinoallomurus liliacearum</name>
    <dbReference type="NCBI Taxonomy" id="1080073"/>
    <lineage>
        <taxon>Bacteria</taxon>
        <taxon>Bacillati</taxon>
        <taxon>Actinomycetota</taxon>
        <taxon>Actinomycetes</taxon>
        <taxon>Streptosporangiales</taxon>
        <taxon>Thermomonosporaceae</taxon>
        <taxon>Actinoallomurus</taxon>
    </lineage>
</organism>
<accession>A0ABP8TZP3</accession>
<comment type="caution">
    <text evidence="3">The sequence shown here is derived from an EMBL/GenBank/DDBJ whole genome shotgun (WGS) entry which is preliminary data.</text>
</comment>
<protein>
    <submittedName>
        <fullName evidence="3">Uncharacterized protein</fullName>
    </submittedName>
</protein>
<feature type="chain" id="PRO_5046890912" evidence="2">
    <location>
        <begin position="24"/>
        <end position="188"/>
    </location>
</feature>
<dbReference type="SUPFAM" id="SSF48317">
    <property type="entry name" value="Acid phosphatase/Vanadium-dependent haloperoxidase"/>
    <property type="match status" value="1"/>
</dbReference>
<gene>
    <name evidence="3" type="ORF">GCM10023195_84280</name>
</gene>